<accession>A0A6P1TL91</accession>
<protein>
    <submittedName>
        <fullName evidence="1">Uncharacterized protein</fullName>
    </submittedName>
</protein>
<name>A0A6P1TL91_9FIRM</name>
<proteinExistence type="predicted"/>
<dbReference type="AlphaFoldDB" id="A0A6P1TL91"/>
<evidence type="ECO:0000313" key="1">
    <source>
        <dbReference type="EMBL" id="QHQ60676.1"/>
    </source>
</evidence>
<gene>
    <name evidence="1" type="ORF">Ana3638_07740</name>
</gene>
<dbReference type="Proteomes" id="UP000464314">
    <property type="component" value="Chromosome"/>
</dbReference>
<dbReference type="KEGG" id="anr:Ana3638_07740"/>
<sequence>MNNIKNQINEILKEMNEITELLYQQKSKEGYVLLNGTLGKIMILMDTISKIKTEKEHLFDIERLNNNLKAALDAMEIKDNVMLADILNYEIAEQLKESINL</sequence>
<evidence type="ECO:0000313" key="2">
    <source>
        <dbReference type="Proteomes" id="UP000464314"/>
    </source>
</evidence>
<reference evidence="1 2" key="1">
    <citation type="submission" date="2020-01" db="EMBL/GenBank/DDBJ databases">
        <title>Genome analysis of Anaerocolumna sp. CBA3638.</title>
        <authorList>
            <person name="Kim J."/>
            <person name="Roh S.W."/>
        </authorList>
    </citation>
    <scope>NUCLEOTIDE SEQUENCE [LARGE SCALE GENOMIC DNA]</scope>
    <source>
        <strain evidence="1 2">CBA3638</strain>
    </source>
</reference>
<dbReference type="EMBL" id="CP048000">
    <property type="protein sequence ID" value="QHQ60676.1"/>
    <property type="molecule type" value="Genomic_DNA"/>
</dbReference>
<organism evidence="1 2">
    <name type="scientific">Anaerocolumna sedimenticola</name>
    <dbReference type="NCBI Taxonomy" id="2696063"/>
    <lineage>
        <taxon>Bacteria</taxon>
        <taxon>Bacillati</taxon>
        <taxon>Bacillota</taxon>
        <taxon>Clostridia</taxon>
        <taxon>Lachnospirales</taxon>
        <taxon>Lachnospiraceae</taxon>
        <taxon>Anaerocolumna</taxon>
    </lineage>
</organism>
<dbReference type="RefSeq" id="WP_161837510.1">
    <property type="nucleotide sequence ID" value="NZ_CP048000.1"/>
</dbReference>
<keyword evidence="2" id="KW-1185">Reference proteome</keyword>